<feature type="compositionally biased region" description="Low complexity" evidence="1">
    <location>
        <begin position="76"/>
        <end position="89"/>
    </location>
</feature>
<evidence type="ECO:0000313" key="3">
    <source>
        <dbReference type="Proteomes" id="UP000026960"/>
    </source>
</evidence>
<keyword evidence="3" id="KW-1185">Reference proteome</keyword>
<dbReference type="Gramene" id="OBART03G35490.1">
    <property type="protein sequence ID" value="OBART03G35490.1"/>
    <property type="gene ID" value="OBART03G35490"/>
</dbReference>
<feature type="region of interest" description="Disordered" evidence="1">
    <location>
        <begin position="69"/>
        <end position="89"/>
    </location>
</feature>
<reference evidence="2" key="2">
    <citation type="submission" date="2015-03" db="UniProtKB">
        <authorList>
            <consortium name="EnsemblPlants"/>
        </authorList>
    </citation>
    <scope>IDENTIFICATION</scope>
</reference>
<dbReference type="PaxDb" id="65489-OBART03G35490.1"/>
<organism evidence="2">
    <name type="scientific">Oryza barthii</name>
    <dbReference type="NCBI Taxonomy" id="65489"/>
    <lineage>
        <taxon>Eukaryota</taxon>
        <taxon>Viridiplantae</taxon>
        <taxon>Streptophyta</taxon>
        <taxon>Embryophyta</taxon>
        <taxon>Tracheophyta</taxon>
        <taxon>Spermatophyta</taxon>
        <taxon>Magnoliopsida</taxon>
        <taxon>Liliopsida</taxon>
        <taxon>Poales</taxon>
        <taxon>Poaceae</taxon>
        <taxon>BOP clade</taxon>
        <taxon>Oryzoideae</taxon>
        <taxon>Oryzeae</taxon>
        <taxon>Oryzinae</taxon>
        <taxon>Oryza</taxon>
    </lineage>
</organism>
<sequence length="255" mass="28447">MDRPPRRWERDKLFRFSPEFLGVQWWRHHRSWEEDDERGEVVCVAEMEEAASKHMAATAATMATRVWQRRSEGRYTTSTPPTTTSCPPTKKLTMVTAMTTAGMPNPHPHQHANVDGPDARRDGGEVVEVEDSAVAASSRSGRWRLPLPAAARRHHRGGGEVAEVASWRRRLALQLASSCCCLSTVSLSASFADEAHQQLLLPLHRIPLRLRHWRGHGAAPSLPSPARPWGRFEILAAIVDRSEATSEMSSLTAAR</sequence>
<evidence type="ECO:0000313" key="2">
    <source>
        <dbReference type="EnsemblPlants" id="OBART03G35490.1"/>
    </source>
</evidence>
<protein>
    <submittedName>
        <fullName evidence="2">Uncharacterized protein</fullName>
    </submittedName>
</protein>
<dbReference type="EnsemblPlants" id="OBART03G35490.1">
    <property type="protein sequence ID" value="OBART03G35490.1"/>
    <property type="gene ID" value="OBART03G35490"/>
</dbReference>
<name>A0A0D3FPJ0_9ORYZ</name>
<reference evidence="2" key="1">
    <citation type="journal article" date="2009" name="Rice">
        <title>De Novo Next Generation Sequencing of Plant Genomes.</title>
        <authorList>
            <person name="Rounsley S."/>
            <person name="Marri P.R."/>
            <person name="Yu Y."/>
            <person name="He R."/>
            <person name="Sisneros N."/>
            <person name="Goicoechea J.L."/>
            <person name="Lee S.J."/>
            <person name="Angelova A."/>
            <person name="Kudrna D."/>
            <person name="Luo M."/>
            <person name="Affourtit J."/>
            <person name="Desany B."/>
            <person name="Knight J."/>
            <person name="Niazi F."/>
            <person name="Egholm M."/>
            <person name="Wing R.A."/>
        </authorList>
    </citation>
    <scope>NUCLEOTIDE SEQUENCE [LARGE SCALE GENOMIC DNA]</scope>
    <source>
        <strain evidence="2">cv. IRGC 105608</strain>
    </source>
</reference>
<dbReference type="Proteomes" id="UP000026960">
    <property type="component" value="Chromosome 3"/>
</dbReference>
<proteinExistence type="predicted"/>
<dbReference type="AlphaFoldDB" id="A0A0D3FPJ0"/>
<accession>A0A0D3FPJ0</accession>
<dbReference type="HOGENOM" id="CLU_095476_0_0_1"/>
<evidence type="ECO:0000256" key="1">
    <source>
        <dbReference type="SAM" id="MobiDB-lite"/>
    </source>
</evidence>